<accession>A0A161WQT7</accession>
<evidence type="ECO:0000313" key="1">
    <source>
        <dbReference type="EMBL" id="KZL89038.1"/>
    </source>
</evidence>
<gene>
    <name evidence="1" type="ORF">CLMAG_57360</name>
</gene>
<sequence>MEETSQGLSKEQSEIMARLDKALQEFKGKQVLINTSNDIITNQLYRNLDYKLFQNCEKETLLDFQDEDSEENPIICIKSDDIHHITINHSADEHYVEAIKIELKKEFNIRLELQR</sequence>
<dbReference type="PATRIC" id="fig|1121326.3.peg.5794"/>
<dbReference type="RefSeq" id="WP_066630301.1">
    <property type="nucleotide sequence ID" value="NZ_FQXL01000020.1"/>
</dbReference>
<name>A0A161WQT7_9CLOT</name>
<organism evidence="1 2">
    <name type="scientific">Clostridium magnum DSM 2767</name>
    <dbReference type="NCBI Taxonomy" id="1121326"/>
    <lineage>
        <taxon>Bacteria</taxon>
        <taxon>Bacillati</taxon>
        <taxon>Bacillota</taxon>
        <taxon>Clostridia</taxon>
        <taxon>Eubacteriales</taxon>
        <taxon>Clostridiaceae</taxon>
        <taxon>Clostridium</taxon>
    </lineage>
</organism>
<dbReference type="STRING" id="1121326.CLMAG_57360"/>
<keyword evidence="2" id="KW-1185">Reference proteome</keyword>
<dbReference type="OrthoDB" id="1927002at2"/>
<protein>
    <submittedName>
        <fullName evidence="1">Uncharacterized protein</fullName>
    </submittedName>
</protein>
<dbReference type="Proteomes" id="UP000076603">
    <property type="component" value="Unassembled WGS sequence"/>
</dbReference>
<dbReference type="AlphaFoldDB" id="A0A161WQT7"/>
<evidence type="ECO:0000313" key="2">
    <source>
        <dbReference type="Proteomes" id="UP000076603"/>
    </source>
</evidence>
<reference evidence="1 2" key="1">
    <citation type="submission" date="2016-04" db="EMBL/GenBank/DDBJ databases">
        <title>Genome sequence of Clostridium magnum DSM 2767.</title>
        <authorList>
            <person name="Poehlein A."/>
            <person name="Uhlig R."/>
            <person name="Fischer R."/>
            <person name="Bahl H."/>
            <person name="Daniel R."/>
        </authorList>
    </citation>
    <scope>NUCLEOTIDE SEQUENCE [LARGE SCALE GENOMIC DNA]</scope>
    <source>
        <strain evidence="1 2">DSM 2767</strain>
    </source>
</reference>
<comment type="caution">
    <text evidence="1">The sequence shown here is derived from an EMBL/GenBank/DDBJ whole genome shotgun (WGS) entry which is preliminary data.</text>
</comment>
<proteinExistence type="predicted"/>
<dbReference type="EMBL" id="LWAE01000012">
    <property type="protein sequence ID" value="KZL89038.1"/>
    <property type="molecule type" value="Genomic_DNA"/>
</dbReference>